<keyword evidence="7" id="KW-1185">Reference proteome</keyword>
<comment type="caution">
    <text evidence="6">The sequence shown here is derived from an EMBL/GenBank/DDBJ whole genome shotgun (WGS) entry which is preliminary data.</text>
</comment>
<evidence type="ECO:0000313" key="7">
    <source>
        <dbReference type="Proteomes" id="UP001596113"/>
    </source>
</evidence>
<keyword evidence="4" id="KW-0804">Transcription</keyword>
<dbReference type="InterPro" id="IPR036390">
    <property type="entry name" value="WH_DNA-bd_sf"/>
</dbReference>
<evidence type="ECO:0000313" key="6">
    <source>
        <dbReference type="EMBL" id="MFC5404053.1"/>
    </source>
</evidence>
<dbReference type="EMBL" id="JBHSMI010000025">
    <property type="protein sequence ID" value="MFC5404053.1"/>
    <property type="molecule type" value="Genomic_DNA"/>
</dbReference>
<dbReference type="InterPro" id="IPR036388">
    <property type="entry name" value="WH-like_DNA-bd_sf"/>
</dbReference>
<dbReference type="Pfam" id="PF00126">
    <property type="entry name" value="HTH_1"/>
    <property type="match status" value="1"/>
</dbReference>
<dbReference type="Proteomes" id="UP001596113">
    <property type="component" value="Unassembled WGS sequence"/>
</dbReference>
<reference evidence="7" key="1">
    <citation type="journal article" date="2019" name="Int. J. Syst. Evol. Microbiol.">
        <title>The Global Catalogue of Microorganisms (GCM) 10K type strain sequencing project: providing services to taxonomists for standard genome sequencing and annotation.</title>
        <authorList>
            <consortium name="The Broad Institute Genomics Platform"/>
            <consortium name="The Broad Institute Genome Sequencing Center for Infectious Disease"/>
            <person name="Wu L."/>
            <person name="Ma J."/>
        </authorList>
    </citation>
    <scope>NUCLEOTIDE SEQUENCE [LARGE SCALE GENOMIC DNA]</scope>
    <source>
        <strain evidence="7">CGMCC 1.18575</strain>
    </source>
</reference>
<evidence type="ECO:0000256" key="3">
    <source>
        <dbReference type="ARBA" id="ARBA00023125"/>
    </source>
</evidence>
<dbReference type="InterPro" id="IPR000847">
    <property type="entry name" value="LysR_HTH_N"/>
</dbReference>
<gene>
    <name evidence="6" type="ORF">ACFPOF_15020</name>
</gene>
<protein>
    <submittedName>
        <fullName evidence="6">LysR family transcriptional regulator</fullName>
    </submittedName>
</protein>
<proteinExistence type="inferred from homology"/>
<dbReference type="SUPFAM" id="SSF46785">
    <property type="entry name" value="Winged helix' DNA-binding domain"/>
    <property type="match status" value="1"/>
</dbReference>
<dbReference type="PANTHER" id="PTHR30419">
    <property type="entry name" value="HTH-TYPE TRANSCRIPTIONAL REGULATOR YBHD"/>
    <property type="match status" value="1"/>
</dbReference>
<evidence type="ECO:0000256" key="2">
    <source>
        <dbReference type="ARBA" id="ARBA00023015"/>
    </source>
</evidence>
<dbReference type="Pfam" id="PF03466">
    <property type="entry name" value="LysR_substrate"/>
    <property type="match status" value="1"/>
</dbReference>
<keyword evidence="3" id="KW-0238">DNA-binding</keyword>
<evidence type="ECO:0000259" key="5">
    <source>
        <dbReference type="PROSITE" id="PS50931"/>
    </source>
</evidence>
<dbReference type="CDD" id="cd08438">
    <property type="entry name" value="PBP2_CidR"/>
    <property type="match status" value="1"/>
</dbReference>
<sequence>MEIRHLVYFLEIAKHASFTKASENLHVSQPNLSKAVKSLEQELGASLIVRTTRKAQLTEAGELLRTHAQIVTASLANLHSAFADLNEMRSGSIKLGIPPLIGARLFPDLIAKFQERFPLITVSFVEHGSKVLEQSILEGNLELAVVMLPVDENEFNVEPIVNGKITLGLHPNHPLAHRSVISLRDLREEKFILFGSTFKVNSSVREVCIREGFEPNIIYESSHWDFIFEMVAANLGITLLPEIIFDRIEPERITVKRELLPAIPWNIAIIWRKDGYLSHASRGFIEFAKRSFTEA</sequence>
<dbReference type="Gene3D" id="1.10.10.10">
    <property type="entry name" value="Winged helix-like DNA-binding domain superfamily/Winged helix DNA-binding domain"/>
    <property type="match status" value="1"/>
</dbReference>
<evidence type="ECO:0000256" key="4">
    <source>
        <dbReference type="ARBA" id="ARBA00023163"/>
    </source>
</evidence>
<accession>A0ABW0HSD8</accession>
<dbReference type="PROSITE" id="PS50931">
    <property type="entry name" value="HTH_LYSR"/>
    <property type="match status" value="1"/>
</dbReference>
<dbReference type="PANTHER" id="PTHR30419:SF8">
    <property type="entry name" value="NITROGEN ASSIMILATION TRANSCRIPTIONAL ACTIVATOR-RELATED"/>
    <property type="match status" value="1"/>
</dbReference>
<dbReference type="RefSeq" id="WP_378133982.1">
    <property type="nucleotide sequence ID" value="NZ_JBHSMI010000025.1"/>
</dbReference>
<organism evidence="6 7">
    <name type="scientific">Cohnella soli</name>
    <dbReference type="NCBI Taxonomy" id="425005"/>
    <lineage>
        <taxon>Bacteria</taxon>
        <taxon>Bacillati</taxon>
        <taxon>Bacillota</taxon>
        <taxon>Bacilli</taxon>
        <taxon>Bacillales</taxon>
        <taxon>Paenibacillaceae</taxon>
        <taxon>Cohnella</taxon>
    </lineage>
</organism>
<dbReference type="PRINTS" id="PR00039">
    <property type="entry name" value="HTHLYSR"/>
</dbReference>
<dbReference type="InterPro" id="IPR050950">
    <property type="entry name" value="HTH-type_LysR_regulators"/>
</dbReference>
<keyword evidence="2" id="KW-0805">Transcription regulation</keyword>
<dbReference type="Gene3D" id="3.40.190.290">
    <property type="match status" value="1"/>
</dbReference>
<dbReference type="SUPFAM" id="SSF53850">
    <property type="entry name" value="Periplasmic binding protein-like II"/>
    <property type="match status" value="1"/>
</dbReference>
<feature type="domain" description="HTH lysR-type" evidence="5">
    <location>
        <begin position="1"/>
        <end position="58"/>
    </location>
</feature>
<name>A0ABW0HSD8_9BACL</name>
<comment type="similarity">
    <text evidence="1">Belongs to the LysR transcriptional regulatory family.</text>
</comment>
<dbReference type="InterPro" id="IPR005119">
    <property type="entry name" value="LysR_subst-bd"/>
</dbReference>
<evidence type="ECO:0000256" key="1">
    <source>
        <dbReference type="ARBA" id="ARBA00009437"/>
    </source>
</evidence>